<dbReference type="CDD" id="cd00580">
    <property type="entry name" value="CHMI"/>
    <property type="match status" value="1"/>
</dbReference>
<organism evidence="3 4">
    <name type="scientific">Achromobacter ruhlandii</name>
    <dbReference type="NCBI Taxonomy" id="72557"/>
    <lineage>
        <taxon>Bacteria</taxon>
        <taxon>Pseudomonadati</taxon>
        <taxon>Pseudomonadota</taxon>
        <taxon>Betaproteobacteria</taxon>
        <taxon>Burkholderiales</taxon>
        <taxon>Alcaligenaceae</taxon>
        <taxon>Achromobacter</taxon>
    </lineage>
</organism>
<dbReference type="GO" id="GO:0046872">
    <property type="term" value="F:metal ion binding"/>
    <property type="evidence" value="ECO:0007669"/>
    <property type="project" value="UniProtKB-KW"/>
</dbReference>
<dbReference type="PANTHER" id="PTHR11820">
    <property type="entry name" value="ACYLPYRUVASE"/>
    <property type="match status" value="1"/>
</dbReference>
<dbReference type="SUPFAM" id="SSF56529">
    <property type="entry name" value="FAH"/>
    <property type="match status" value="1"/>
</dbReference>
<evidence type="ECO:0000313" key="3">
    <source>
        <dbReference type="EMBL" id="CAB3910721.1"/>
    </source>
</evidence>
<evidence type="ECO:0000313" key="4">
    <source>
        <dbReference type="Proteomes" id="UP000494122"/>
    </source>
</evidence>
<dbReference type="InterPro" id="IPR014347">
    <property type="entry name" value="Tautomerase/MIF_sf"/>
</dbReference>
<dbReference type="EMBL" id="CADILE010000016">
    <property type="protein sequence ID" value="CAB3910721.1"/>
    <property type="molecule type" value="Genomic_DNA"/>
</dbReference>
<name>A0A6S7EHD5_9BURK</name>
<dbReference type="Pfam" id="PF01557">
    <property type="entry name" value="FAA_hydrolase"/>
    <property type="match status" value="1"/>
</dbReference>
<dbReference type="Gene3D" id="3.30.429.10">
    <property type="entry name" value="Macrophage Migration Inhibitory Factor"/>
    <property type="match status" value="1"/>
</dbReference>
<dbReference type="InterPro" id="IPR036663">
    <property type="entry name" value="Fumarylacetoacetase_C_sf"/>
</dbReference>
<feature type="domain" description="Fumarylacetoacetase-like C-terminal" evidence="2">
    <location>
        <begin position="145"/>
        <end position="348"/>
    </location>
</feature>
<evidence type="ECO:0000256" key="1">
    <source>
        <dbReference type="ARBA" id="ARBA00022723"/>
    </source>
</evidence>
<accession>A0A6S7EHD5</accession>
<dbReference type="PANTHER" id="PTHR11820:SF114">
    <property type="entry name" value="4-HYDROXYPHENYLACETATE CATABOLISM PROTEIN"/>
    <property type="match status" value="1"/>
</dbReference>
<dbReference type="SUPFAM" id="SSF55331">
    <property type="entry name" value="Tautomerase/MIF"/>
    <property type="match status" value="1"/>
</dbReference>
<evidence type="ECO:0000259" key="2">
    <source>
        <dbReference type="Pfam" id="PF01557"/>
    </source>
</evidence>
<keyword evidence="1" id="KW-0479">Metal-binding</keyword>
<dbReference type="GO" id="GO:0008704">
    <property type="term" value="F:5-carboxymethyl-2-hydroxymuconate delta-isomerase activity"/>
    <property type="evidence" value="ECO:0007669"/>
    <property type="project" value="InterPro"/>
</dbReference>
<dbReference type="InterPro" id="IPR011234">
    <property type="entry name" value="Fumarylacetoacetase-like_C"/>
</dbReference>
<dbReference type="Gene3D" id="3.90.850.10">
    <property type="entry name" value="Fumarylacetoacetase-like, C-terminal domain"/>
    <property type="match status" value="1"/>
</dbReference>
<dbReference type="AlphaFoldDB" id="A0A6S7EHD5"/>
<sequence length="352" mass="37180">MPEGAGPAPVMPHIWIEYSANLDLDTRALMRAVQGAAVGDGSLYPLAGARTRAVRIDDYLIADGHPDNAFVHVLLRIGHGRSAAQQAALGERTFQALRDALAPEMARRPLGLSLQVEEADAVLNYKHSNYREYLAARAAALPRTVAGAALNTRQALAALGEAVNAPPYQAAPRAPVLYIKPANTYAADGDAITLPADVPQVRIGATLGIVFGRRASRVSEAEALAHVAGYRVVADLSAPHDSYFRPALKQQCRDGFCPIGRALAPVSSVADPDALAIEVWIDGELAQRASTADLVRPVARLIADVTAFMSFEPGDILLAGARADAPLAHAGQRYEIRIDQVGTLGNTLIAGA</sequence>
<gene>
    <name evidence="3" type="ORF">LMG3328_04780</name>
</gene>
<proteinExistence type="predicted"/>
<dbReference type="Pfam" id="PF02962">
    <property type="entry name" value="CHMI"/>
    <property type="match status" value="1"/>
</dbReference>
<dbReference type="InterPro" id="IPR012686">
    <property type="entry name" value="HPA_isomer/decarb_N"/>
</dbReference>
<dbReference type="InterPro" id="IPR004220">
    <property type="entry name" value="5-COMe_2-OHmuconate_Isoase"/>
</dbReference>
<reference evidence="3 4" key="1">
    <citation type="submission" date="2020-04" db="EMBL/GenBank/DDBJ databases">
        <authorList>
            <person name="De Canck E."/>
        </authorList>
    </citation>
    <scope>NUCLEOTIDE SEQUENCE [LARGE SCALE GENOMIC DNA]</scope>
    <source>
        <strain evidence="3 4">LMG 3328</strain>
    </source>
</reference>
<protein>
    <recommendedName>
        <fullName evidence="2">Fumarylacetoacetase-like C-terminal domain-containing protein</fullName>
    </recommendedName>
</protein>
<dbReference type="NCBIfam" id="TIGR02305">
    <property type="entry name" value="HpaG-N-term"/>
    <property type="match status" value="1"/>
</dbReference>
<dbReference type="GO" id="GO:0018800">
    <property type="term" value="F:5-oxopent-3-ene-1,2,5-tricarboxylate decarboxylase activity"/>
    <property type="evidence" value="ECO:0007669"/>
    <property type="project" value="InterPro"/>
</dbReference>
<dbReference type="Proteomes" id="UP000494122">
    <property type="component" value="Unassembled WGS sequence"/>
</dbReference>